<protein>
    <recommendedName>
        <fullName evidence="9">Probable sugar efflux transporter</fullName>
    </recommendedName>
</protein>
<accession>S0DGW0</accession>
<feature type="transmembrane region" description="Helical" evidence="9">
    <location>
        <begin position="375"/>
        <end position="395"/>
    </location>
</feature>
<keyword evidence="2 9" id="KW-0813">Transport</keyword>
<feature type="transmembrane region" description="Helical" evidence="9">
    <location>
        <begin position="343"/>
        <end position="363"/>
    </location>
</feature>
<sequence length="406" mass="43477">MPVTPVQDPVMTTTSSPRATAWLRVVTLAIAAFIFNTTEFIPVGLLSDIANTFAMKTEDVGLMITIYAWIVAAASLICMLLTSGIERRKLLIGLFSLFIISHMLSAVAWNFTVLVISRAGVALAHSVFWSITASLAIRMAPPGKRAQALGLIATGSSLAMVLGLPLGRVIGQYLGWRITFLTIAVGATVAMILLARLLPRLPSEHSGSLSSVPTLFRRPALVGVYLLTVAVVTAHFTAYSYIEPFIQTVARLPENFTTLILLLFGCAGIVGSMLYSRYSERFPLAFLFIAMLLLLSCLMLLMPLSGYPFGLTLLCLVWGLAMMAIGLAMQAKVLALAPDASDVAMSIFSGLFNLGIGGGALLGSQVSLHLGMDKIGYVGAPLVLMALVAVLLSVYRNVRLVQHSRI</sequence>
<evidence type="ECO:0000259" key="10">
    <source>
        <dbReference type="PROSITE" id="PS50850"/>
    </source>
</evidence>
<organism evidence="11">
    <name type="scientific">Enterobacter agglomerans</name>
    <name type="common">Erwinia herbicola</name>
    <name type="synonym">Pantoea agglomerans</name>
    <dbReference type="NCBI Taxonomy" id="549"/>
    <lineage>
        <taxon>Bacteria</taxon>
        <taxon>Pseudomonadati</taxon>
        <taxon>Pseudomonadota</taxon>
        <taxon>Gammaproteobacteria</taxon>
        <taxon>Enterobacterales</taxon>
        <taxon>Erwiniaceae</taxon>
        <taxon>Pantoea</taxon>
        <taxon>Pantoea agglomerans group</taxon>
    </lineage>
</organism>
<dbReference type="HAMAP" id="MF_00517">
    <property type="entry name" value="MFS_SotB"/>
    <property type="match status" value="1"/>
</dbReference>
<feature type="transmembrane region" description="Helical" evidence="9">
    <location>
        <begin position="307"/>
        <end position="331"/>
    </location>
</feature>
<dbReference type="InterPro" id="IPR020846">
    <property type="entry name" value="MFS_dom"/>
</dbReference>
<keyword evidence="3 9" id="KW-1003">Cell membrane</keyword>
<dbReference type="Pfam" id="PF07690">
    <property type="entry name" value="MFS_1"/>
    <property type="match status" value="1"/>
</dbReference>
<evidence type="ECO:0000256" key="1">
    <source>
        <dbReference type="ARBA" id="ARBA00004651"/>
    </source>
</evidence>
<feature type="domain" description="Major facilitator superfamily (MFS) profile" evidence="10">
    <location>
        <begin position="24"/>
        <end position="398"/>
    </location>
</feature>
<dbReference type="GO" id="GO:0015144">
    <property type="term" value="F:carbohydrate transmembrane transporter activity"/>
    <property type="evidence" value="ECO:0007669"/>
    <property type="project" value="UniProtKB-UniRule"/>
</dbReference>
<dbReference type="InterPro" id="IPR023495">
    <property type="entry name" value="Sugar_effux_transptr_put"/>
</dbReference>
<proteinExistence type="inferred from homology"/>
<dbReference type="InterPro" id="IPR036259">
    <property type="entry name" value="MFS_trans_sf"/>
</dbReference>
<dbReference type="AlphaFoldDB" id="S0DGW0"/>
<comment type="subcellular location">
    <subcellularLocation>
        <location evidence="1 9">Cell membrane</location>
        <topology evidence="1 9">Multi-pass membrane protein</topology>
    </subcellularLocation>
</comment>
<evidence type="ECO:0000256" key="6">
    <source>
        <dbReference type="ARBA" id="ARBA00022692"/>
    </source>
</evidence>
<feature type="transmembrane region" description="Helical" evidence="9">
    <location>
        <begin position="282"/>
        <end position="301"/>
    </location>
</feature>
<evidence type="ECO:0000256" key="5">
    <source>
        <dbReference type="ARBA" id="ARBA00022597"/>
    </source>
</evidence>
<reference evidence="11" key="1">
    <citation type="submission" date="2012-12" db="EMBL/GenBank/DDBJ databases">
        <title>Evidence for an unusual acetylation-elimination sequence in the formation of (spiro)tetronate antibiotics.</title>
        <authorList>
            <person name="Kanchanabanca C."/>
            <person name="Liu Y."/>
            <person name="Hong H."/>
            <person name="Hahn F."/>
            <person name="Samborskyy M."/>
            <person name="Sun Y."/>
            <person name="Leadlay P.F."/>
        </authorList>
    </citation>
    <scope>NUCLEOTIDE SEQUENCE</scope>
    <source>
        <strain evidence="11">PB6042</strain>
    </source>
</reference>
<dbReference type="NCBIfam" id="NF002921">
    <property type="entry name" value="PRK03545.1"/>
    <property type="match status" value="1"/>
</dbReference>
<dbReference type="SUPFAM" id="SSF103473">
    <property type="entry name" value="MFS general substrate transporter"/>
    <property type="match status" value="1"/>
</dbReference>
<keyword evidence="7 9" id="KW-1133">Transmembrane helix</keyword>
<feature type="transmembrane region" description="Helical" evidence="9">
    <location>
        <begin position="90"/>
        <end position="109"/>
    </location>
</feature>
<dbReference type="InterPro" id="IPR011701">
    <property type="entry name" value="MFS"/>
</dbReference>
<name>S0DGW0_ENTAG</name>
<evidence type="ECO:0000256" key="2">
    <source>
        <dbReference type="ARBA" id="ARBA00022448"/>
    </source>
</evidence>
<keyword evidence="5 9" id="KW-0762">Sugar transport</keyword>
<feature type="transmembrane region" description="Helical" evidence="9">
    <location>
        <begin position="149"/>
        <end position="170"/>
    </location>
</feature>
<dbReference type="PANTHER" id="PTHR43124">
    <property type="entry name" value="PURINE EFFLUX PUMP PBUE"/>
    <property type="match status" value="1"/>
</dbReference>
<dbReference type="PANTHER" id="PTHR43124:SF4">
    <property type="entry name" value="SUGAR EFFLUX TRANSPORTER"/>
    <property type="match status" value="1"/>
</dbReference>
<evidence type="ECO:0000256" key="3">
    <source>
        <dbReference type="ARBA" id="ARBA00022475"/>
    </source>
</evidence>
<feature type="transmembrane region" description="Helical" evidence="9">
    <location>
        <begin position="115"/>
        <end position="137"/>
    </location>
</feature>
<comment type="similarity">
    <text evidence="9">Belongs to the major facilitator superfamily. SotB (TC 2.A.1.2) family.</text>
</comment>
<evidence type="ECO:0000256" key="9">
    <source>
        <dbReference type="HAMAP-Rule" id="MF_00517"/>
    </source>
</evidence>
<keyword evidence="8 9" id="KW-0472">Membrane</keyword>
<evidence type="ECO:0000256" key="8">
    <source>
        <dbReference type="ARBA" id="ARBA00023136"/>
    </source>
</evidence>
<feature type="transmembrane region" description="Helical" evidence="9">
    <location>
        <begin position="176"/>
        <end position="198"/>
    </location>
</feature>
<comment type="function">
    <text evidence="9">Involved in the efflux of sugars. The physiological role may be the reduction of the intracellular concentration of toxic sugars or sugar metabolites.</text>
</comment>
<feature type="transmembrane region" description="Helical" evidence="9">
    <location>
        <begin position="256"/>
        <end position="275"/>
    </location>
</feature>
<dbReference type="InterPro" id="IPR050189">
    <property type="entry name" value="MFS_Efflux_Transporters"/>
</dbReference>
<dbReference type="CDD" id="cd17324">
    <property type="entry name" value="MFS_NepI_like"/>
    <property type="match status" value="1"/>
</dbReference>
<keyword evidence="4" id="KW-0997">Cell inner membrane</keyword>
<dbReference type="GO" id="GO:0005886">
    <property type="term" value="C:plasma membrane"/>
    <property type="evidence" value="ECO:0007669"/>
    <property type="project" value="UniProtKB-SubCell"/>
</dbReference>
<gene>
    <name evidence="9" type="primary">sotB</name>
</gene>
<feature type="transmembrane region" description="Helical" evidence="9">
    <location>
        <begin position="61"/>
        <end position="83"/>
    </location>
</feature>
<evidence type="ECO:0000256" key="4">
    <source>
        <dbReference type="ARBA" id="ARBA00022519"/>
    </source>
</evidence>
<feature type="transmembrane region" description="Helical" evidence="9">
    <location>
        <begin position="219"/>
        <end position="236"/>
    </location>
</feature>
<feature type="transmembrane region" description="Helical" evidence="9">
    <location>
        <begin position="21"/>
        <end position="41"/>
    </location>
</feature>
<evidence type="ECO:0000256" key="7">
    <source>
        <dbReference type="ARBA" id="ARBA00022989"/>
    </source>
</evidence>
<dbReference type="Gene3D" id="1.20.1250.20">
    <property type="entry name" value="MFS general substrate transporter like domains"/>
    <property type="match status" value="1"/>
</dbReference>
<dbReference type="EMBL" id="HF565364">
    <property type="protein sequence ID" value="CCP37719.1"/>
    <property type="molecule type" value="Genomic_DNA"/>
</dbReference>
<dbReference type="PROSITE" id="PS50850">
    <property type="entry name" value="MFS"/>
    <property type="match status" value="1"/>
</dbReference>
<keyword evidence="6 9" id="KW-0812">Transmembrane</keyword>
<evidence type="ECO:0000313" key="11">
    <source>
        <dbReference type="EMBL" id="CCP37719.1"/>
    </source>
</evidence>